<dbReference type="RefSeq" id="XP_003883465.1">
    <property type="nucleotide sequence ID" value="XM_003883416.1"/>
</dbReference>
<dbReference type="OMA" id="RCTQFQS"/>
<dbReference type="OrthoDB" id="331654at2759"/>
<dbReference type="eggNOG" id="ENOG502QZXX">
    <property type="taxonomic scope" value="Eukaryota"/>
</dbReference>
<dbReference type="AlphaFoldDB" id="F0VI72"/>
<feature type="compositionally biased region" description="Low complexity" evidence="1">
    <location>
        <begin position="113"/>
        <end position="136"/>
    </location>
</feature>
<protein>
    <submittedName>
        <fullName evidence="2">Uncharacterized protein</fullName>
    </submittedName>
</protein>
<feature type="region of interest" description="Disordered" evidence="1">
    <location>
        <begin position="1"/>
        <end position="24"/>
    </location>
</feature>
<feature type="region of interest" description="Disordered" evidence="1">
    <location>
        <begin position="83"/>
        <end position="290"/>
    </location>
</feature>
<reference evidence="3" key="1">
    <citation type="journal article" date="2012" name="PLoS Pathog.">
        <title>Comparative genomics of the apicomplexan parasites Toxoplasma gondii and Neospora caninum: Coccidia differing in host range and transmission strategy.</title>
        <authorList>
            <person name="Reid A.J."/>
            <person name="Vermont S.J."/>
            <person name="Cotton J.A."/>
            <person name="Harris D."/>
            <person name="Hill-Cawthorne G.A."/>
            <person name="Konen-Waisman S."/>
            <person name="Latham S.M."/>
            <person name="Mourier T."/>
            <person name="Norton R."/>
            <person name="Quail M.A."/>
            <person name="Sanders M."/>
            <person name="Shanmugam D."/>
            <person name="Sohal A."/>
            <person name="Wasmuth J.D."/>
            <person name="Brunk B."/>
            <person name="Grigg M.E."/>
            <person name="Howard J.C."/>
            <person name="Parkinson J."/>
            <person name="Roos D.S."/>
            <person name="Trees A.J."/>
            <person name="Berriman M."/>
            <person name="Pain A."/>
            <person name="Wastling J.M."/>
        </authorList>
    </citation>
    <scope>NUCLEOTIDE SEQUENCE [LARGE SCALE GENOMIC DNA]</scope>
    <source>
        <strain evidence="3">Liverpool</strain>
    </source>
</reference>
<dbReference type="InParanoid" id="F0VI72"/>
<dbReference type="VEuPathDB" id="ToxoDB:NCLIV_032200"/>
<dbReference type="Proteomes" id="UP000007494">
    <property type="component" value="Chromosome VIII"/>
</dbReference>
<evidence type="ECO:0000313" key="3">
    <source>
        <dbReference type="Proteomes" id="UP000007494"/>
    </source>
</evidence>
<dbReference type="GeneID" id="13442607"/>
<organism evidence="2 3">
    <name type="scientific">Neospora caninum (strain Liverpool)</name>
    <dbReference type="NCBI Taxonomy" id="572307"/>
    <lineage>
        <taxon>Eukaryota</taxon>
        <taxon>Sar</taxon>
        <taxon>Alveolata</taxon>
        <taxon>Apicomplexa</taxon>
        <taxon>Conoidasida</taxon>
        <taxon>Coccidia</taxon>
        <taxon>Eucoccidiorida</taxon>
        <taxon>Eimeriorina</taxon>
        <taxon>Sarcocystidae</taxon>
        <taxon>Neospora</taxon>
    </lineage>
</organism>
<feature type="compositionally biased region" description="Acidic residues" evidence="1">
    <location>
        <begin position="273"/>
        <end position="289"/>
    </location>
</feature>
<keyword evidence="3" id="KW-1185">Reference proteome</keyword>
<evidence type="ECO:0000256" key="1">
    <source>
        <dbReference type="SAM" id="MobiDB-lite"/>
    </source>
</evidence>
<feature type="compositionally biased region" description="Low complexity" evidence="1">
    <location>
        <begin position="252"/>
        <end position="264"/>
    </location>
</feature>
<evidence type="ECO:0000313" key="2">
    <source>
        <dbReference type="EMBL" id="CBZ53433.1"/>
    </source>
</evidence>
<sequence length="319" mass="32709">MQPSLKRGRQQLQRGAESASSADSQALLQRLGSSKNINALYNQVIEATIERCTQFQSAKVMEAIERQWRLALQRRTAELRRAVPASSGAGSEASGNAGKGAAVTQGTSKTRTPPSASAAPALPSAALPPAALPSAAQSGMSPVPTREAKGPAASRGGALEGEKGRSGSDESANASVPCVAAGNKESLEDGAGSAEAAADDDDDFADADVDEAETVGGPTPGPYLGSGSDSQNDGAALAKSASQELGQQAKEAATTAGVAGGADANCHTRTELEEREEQLDDVSDLDDQEPTATDGIYALYEKAGRQEIAFDRLYGELKF</sequence>
<feature type="compositionally biased region" description="Acidic residues" evidence="1">
    <location>
        <begin position="197"/>
        <end position="213"/>
    </location>
</feature>
<feature type="compositionally biased region" description="Low complexity" evidence="1">
    <location>
        <begin position="85"/>
        <end position="102"/>
    </location>
</feature>
<gene>
    <name evidence="2" type="ORF">NCLIV_032200</name>
</gene>
<dbReference type="EMBL" id="FR823390">
    <property type="protein sequence ID" value="CBZ53433.1"/>
    <property type="molecule type" value="Genomic_DNA"/>
</dbReference>
<name>F0VI72_NEOCL</name>
<proteinExistence type="predicted"/>
<accession>F0VI72</accession>